<gene>
    <name evidence="2" type="ORF">Taro_056572</name>
</gene>
<feature type="transmembrane region" description="Helical" evidence="1">
    <location>
        <begin position="187"/>
        <end position="205"/>
    </location>
</feature>
<keyword evidence="3" id="KW-1185">Reference proteome</keyword>
<sequence length="338" mass="36521">MRPYSHVVAPVFRELRCLSGCLPRVASACVDSAGFTGVVFGLTQVVVEVFLCFRYFVALCRRCFPLYYFVQQFCFRFVGVPAPLAGKELLFEFITYLTGLNSNPSGSSDPWVAAQPSGSLAGVREVGSLAGVREVGLREPTYGVAFTGAGLWSAELVEGVLALLAVPLLLGCVLVGCPLLVGVCPCWMSPCCWGVCCWLCVWPCVPVRRWVLCSTQLTSLLELSRCFVCHVARLVERCDTCLWLLSALCWLVANSGEVLPKFFSVGSGGGEVFSRTVLCLFLVVAALPSGLRCIAWLLCSGGASLGCPVFWCGFPELLVVVLVRFALRTVPGLFLPVV</sequence>
<keyword evidence="1" id="KW-0812">Transmembrane</keyword>
<keyword evidence="1" id="KW-0472">Membrane</keyword>
<organism evidence="2 3">
    <name type="scientific">Colocasia esculenta</name>
    <name type="common">Wild taro</name>
    <name type="synonym">Arum esculentum</name>
    <dbReference type="NCBI Taxonomy" id="4460"/>
    <lineage>
        <taxon>Eukaryota</taxon>
        <taxon>Viridiplantae</taxon>
        <taxon>Streptophyta</taxon>
        <taxon>Embryophyta</taxon>
        <taxon>Tracheophyta</taxon>
        <taxon>Spermatophyta</taxon>
        <taxon>Magnoliopsida</taxon>
        <taxon>Liliopsida</taxon>
        <taxon>Araceae</taxon>
        <taxon>Aroideae</taxon>
        <taxon>Colocasieae</taxon>
        <taxon>Colocasia</taxon>
    </lineage>
</organism>
<reference evidence="2" key="1">
    <citation type="submission" date="2017-07" db="EMBL/GenBank/DDBJ databases">
        <title>Taro Niue Genome Assembly and Annotation.</title>
        <authorList>
            <person name="Atibalentja N."/>
            <person name="Keating K."/>
            <person name="Fields C.J."/>
        </authorList>
    </citation>
    <scope>NUCLEOTIDE SEQUENCE</scope>
    <source>
        <strain evidence="2">Niue_2</strain>
        <tissue evidence="2">Leaf</tissue>
    </source>
</reference>
<evidence type="ECO:0000313" key="3">
    <source>
        <dbReference type="Proteomes" id="UP000652761"/>
    </source>
</evidence>
<evidence type="ECO:0000313" key="2">
    <source>
        <dbReference type="EMBL" id="MQM23507.1"/>
    </source>
</evidence>
<proteinExistence type="predicted"/>
<feature type="non-terminal residue" evidence="2">
    <location>
        <position position="1"/>
    </location>
</feature>
<name>A0A843XXT0_COLES</name>
<accession>A0A843XXT0</accession>
<dbReference type="AlphaFoldDB" id="A0A843XXT0"/>
<protein>
    <submittedName>
        <fullName evidence="2">Uncharacterized protein</fullName>
    </submittedName>
</protein>
<dbReference type="EMBL" id="NMUH01016620">
    <property type="protein sequence ID" value="MQM23507.1"/>
    <property type="molecule type" value="Genomic_DNA"/>
</dbReference>
<evidence type="ECO:0000256" key="1">
    <source>
        <dbReference type="SAM" id="Phobius"/>
    </source>
</evidence>
<dbReference type="Proteomes" id="UP000652761">
    <property type="component" value="Unassembled WGS sequence"/>
</dbReference>
<feature type="transmembrane region" description="Helical" evidence="1">
    <location>
        <begin position="273"/>
        <end position="298"/>
    </location>
</feature>
<feature type="transmembrane region" description="Helical" evidence="1">
    <location>
        <begin position="305"/>
        <end position="327"/>
    </location>
</feature>
<keyword evidence="1" id="KW-1133">Transmembrane helix</keyword>
<comment type="caution">
    <text evidence="2">The sequence shown here is derived from an EMBL/GenBank/DDBJ whole genome shotgun (WGS) entry which is preliminary data.</text>
</comment>
<feature type="transmembrane region" description="Helical" evidence="1">
    <location>
        <begin position="33"/>
        <end position="57"/>
    </location>
</feature>
<feature type="transmembrane region" description="Helical" evidence="1">
    <location>
        <begin position="160"/>
        <end position="181"/>
    </location>
</feature>